<evidence type="ECO:0000313" key="2">
    <source>
        <dbReference type="EMBL" id="KAG7343983.1"/>
    </source>
</evidence>
<keyword evidence="3" id="KW-1185">Reference proteome</keyword>
<dbReference type="AlphaFoldDB" id="A0A9K3KJJ0"/>
<gene>
    <name evidence="2" type="ORF">IV203_021991</name>
</gene>
<dbReference type="EMBL" id="JAGRRH010000023">
    <property type="protein sequence ID" value="KAG7343983.1"/>
    <property type="molecule type" value="Genomic_DNA"/>
</dbReference>
<keyword evidence="1" id="KW-0472">Membrane</keyword>
<protein>
    <submittedName>
        <fullName evidence="2">DUF2358 domain containing protein</fullName>
    </submittedName>
</protein>
<name>A0A9K3KJJ0_9STRA</name>
<dbReference type="OrthoDB" id="348976at2759"/>
<sequence length="473" mass="52280">MRIATPGRLRRTRQHLYLHVAVGWSIIFGIHPVGGLSGRIVRTSHPSTHEKSNIDRRQCFISAATTVFSIVATTQSRAAVASETSTTEDYVTTSPSNQLPSFLRNYTKLGPLGKKQTFADKTTGLSMSDLARRLTHDLTEGSTGKGGYFLTGDLSTDIFRDDCIFEDPTNRVASLSQYQKALTVLFDPSRSSIEIIQPLVVNESDCTISGRLRSRGYLQLPWNPYISSYEITIRYTVDPETGLIARQDQTWTKSASQALQETFTPTWVDPPPKSGRGPKFDEPQAVSKLFQMLNGRRPSEYSSEERQAIDALIAQIAEGTTTNASSTTASPLTGTWVLAYLQPGPDGAGIDRRIPFPDFKFNDNYQLFDLSETSSGMVTNVGQLFGPLANVQVYGSIREANPQESSLPRRRYEANIQGGKLCFSRTFQPPTNCWIDLPMIQGQGLFDSLYAGDRLRIGQNLNGGGARVVQLRL</sequence>
<reference evidence="2" key="1">
    <citation type="journal article" date="2021" name="Sci. Rep.">
        <title>Diploid genomic architecture of Nitzschia inconspicua, an elite biomass production diatom.</title>
        <authorList>
            <person name="Oliver A."/>
            <person name="Podell S."/>
            <person name="Pinowska A."/>
            <person name="Traller J.C."/>
            <person name="Smith S.R."/>
            <person name="McClure R."/>
            <person name="Beliaev A."/>
            <person name="Bohutskyi P."/>
            <person name="Hill E.A."/>
            <person name="Rabines A."/>
            <person name="Zheng H."/>
            <person name="Allen L.Z."/>
            <person name="Kuo A."/>
            <person name="Grigoriev I.V."/>
            <person name="Allen A.E."/>
            <person name="Hazlebeck D."/>
            <person name="Allen E.E."/>
        </authorList>
    </citation>
    <scope>NUCLEOTIDE SEQUENCE</scope>
    <source>
        <strain evidence="2">Hildebrandi</strain>
    </source>
</reference>
<accession>A0A9K3KJJ0</accession>
<comment type="caution">
    <text evidence="2">The sequence shown here is derived from an EMBL/GenBank/DDBJ whole genome shotgun (WGS) entry which is preliminary data.</text>
</comment>
<dbReference type="InterPro" id="IPR018790">
    <property type="entry name" value="DUF2358"/>
</dbReference>
<dbReference type="PANTHER" id="PTHR34123">
    <property type="entry name" value="OS04G0578200 PROTEIN"/>
    <property type="match status" value="1"/>
</dbReference>
<keyword evidence="1" id="KW-1133">Transmembrane helix</keyword>
<organism evidence="2 3">
    <name type="scientific">Nitzschia inconspicua</name>
    <dbReference type="NCBI Taxonomy" id="303405"/>
    <lineage>
        <taxon>Eukaryota</taxon>
        <taxon>Sar</taxon>
        <taxon>Stramenopiles</taxon>
        <taxon>Ochrophyta</taxon>
        <taxon>Bacillariophyta</taxon>
        <taxon>Bacillariophyceae</taxon>
        <taxon>Bacillariophycidae</taxon>
        <taxon>Bacillariales</taxon>
        <taxon>Bacillariaceae</taxon>
        <taxon>Nitzschia</taxon>
    </lineage>
</organism>
<evidence type="ECO:0000256" key="1">
    <source>
        <dbReference type="SAM" id="Phobius"/>
    </source>
</evidence>
<dbReference type="PANTHER" id="PTHR34123:SF3">
    <property type="entry name" value="SNOAL-LIKE DOMAIN-CONTAINING PROTEIN"/>
    <property type="match status" value="1"/>
</dbReference>
<evidence type="ECO:0000313" key="3">
    <source>
        <dbReference type="Proteomes" id="UP000693970"/>
    </source>
</evidence>
<dbReference type="Proteomes" id="UP000693970">
    <property type="component" value="Unassembled WGS sequence"/>
</dbReference>
<feature type="transmembrane region" description="Helical" evidence="1">
    <location>
        <begin position="16"/>
        <end position="34"/>
    </location>
</feature>
<keyword evidence="1" id="KW-0812">Transmembrane</keyword>
<proteinExistence type="predicted"/>
<dbReference type="Pfam" id="PF10184">
    <property type="entry name" value="DUF2358"/>
    <property type="match status" value="1"/>
</dbReference>
<reference evidence="2" key="2">
    <citation type="submission" date="2021-04" db="EMBL/GenBank/DDBJ databases">
        <authorList>
            <person name="Podell S."/>
        </authorList>
    </citation>
    <scope>NUCLEOTIDE SEQUENCE</scope>
    <source>
        <strain evidence="2">Hildebrandi</strain>
    </source>
</reference>